<comment type="caution">
    <text evidence="4">The sequence shown here is derived from an EMBL/GenBank/DDBJ whole genome shotgun (WGS) entry which is preliminary data.</text>
</comment>
<evidence type="ECO:0000313" key="4">
    <source>
        <dbReference type="EMBL" id="EYD74121.1"/>
    </source>
</evidence>
<reference evidence="4 5" key="1">
    <citation type="submission" date="2013-02" db="EMBL/GenBank/DDBJ databases">
        <authorList>
            <person name="Fiebig A."/>
            <person name="Goeker M."/>
            <person name="Klenk H.-P.P."/>
        </authorList>
    </citation>
    <scope>NUCLEOTIDE SEQUENCE [LARGE SCALE GENOMIC DNA]</scope>
    <source>
        <strain evidence="4 5">DSM 19309</strain>
    </source>
</reference>
<dbReference type="PANTHER" id="PTHR30004">
    <property type="entry name" value="4-HYDROXYTHREONINE-4-PHOSPHATE DEHYDROGENASE"/>
    <property type="match status" value="1"/>
</dbReference>
<evidence type="ECO:0000313" key="5">
    <source>
        <dbReference type="Proteomes" id="UP000019666"/>
    </source>
</evidence>
<protein>
    <submittedName>
        <fullName evidence="4">4-hydroxythreonine-4-phosphate dehydrogenase</fullName>
        <ecNumber evidence="4">1.1.1.262</ecNumber>
    </submittedName>
</protein>
<dbReference type="InterPro" id="IPR005255">
    <property type="entry name" value="PdxA_fam"/>
</dbReference>
<evidence type="ECO:0000256" key="2">
    <source>
        <dbReference type="ARBA" id="ARBA00023002"/>
    </source>
</evidence>
<evidence type="ECO:0000256" key="3">
    <source>
        <dbReference type="ARBA" id="ARBA00023027"/>
    </source>
</evidence>
<dbReference type="GO" id="GO:0051287">
    <property type="term" value="F:NAD binding"/>
    <property type="evidence" value="ECO:0007669"/>
    <property type="project" value="InterPro"/>
</dbReference>
<dbReference type="PANTHER" id="PTHR30004:SF6">
    <property type="entry name" value="D-THREONATE 4-PHOSPHATE DEHYDROGENASE"/>
    <property type="match status" value="1"/>
</dbReference>
<organism evidence="4 5">
    <name type="scientific">Rubellimicrobium mesophilum DSM 19309</name>
    <dbReference type="NCBI Taxonomy" id="442562"/>
    <lineage>
        <taxon>Bacteria</taxon>
        <taxon>Pseudomonadati</taxon>
        <taxon>Pseudomonadota</taxon>
        <taxon>Alphaproteobacteria</taxon>
        <taxon>Rhodobacterales</taxon>
        <taxon>Roseobacteraceae</taxon>
        <taxon>Rubellimicrobium</taxon>
    </lineage>
</organism>
<keyword evidence="3" id="KW-0520">NAD</keyword>
<dbReference type="EMBL" id="AOSK01000121">
    <property type="protein sequence ID" value="EYD74121.1"/>
    <property type="molecule type" value="Genomic_DNA"/>
</dbReference>
<dbReference type="Pfam" id="PF04166">
    <property type="entry name" value="PdxA"/>
    <property type="match status" value="1"/>
</dbReference>
<dbReference type="GO" id="GO:0050570">
    <property type="term" value="F:4-hydroxythreonine-4-phosphate dehydrogenase activity"/>
    <property type="evidence" value="ECO:0007669"/>
    <property type="project" value="UniProtKB-EC"/>
</dbReference>
<keyword evidence="5" id="KW-1185">Reference proteome</keyword>
<dbReference type="PATRIC" id="fig|442562.3.peg.4253"/>
<keyword evidence="1" id="KW-0479">Metal-binding</keyword>
<dbReference type="GO" id="GO:0046872">
    <property type="term" value="F:metal ion binding"/>
    <property type="evidence" value="ECO:0007669"/>
    <property type="project" value="UniProtKB-KW"/>
</dbReference>
<proteinExistence type="predicted"/>
<name>A0A017HIE7_9RHOB</name>
<dbReference type="STRING" id="442562.Rumeso_04320"/>
<dbReference type="SUPFAM" id="SSF53659">
    <property type="entry name" value="Isocitrate/Isopropylmalate dehydrogenase-like"/>
    <property type="match status" value="1"/>
</dbReference>
<gene>
    <name evidence="4" type="ORF">Rumeso_04320</name>
</gene>
<accession>A0A017HIE7</accession>
<keyword evidence="2 4" id="KW-0560">Oxidoreductase</keyword>
<dbReference type="AlphaFoldDB" id="A0A017HIE7"/>
<dbReference type="Gene3D" id="3.40.718.10">
    <property type="entry name" value="Isopropylmalate Dehydrogenase"/>
    <property type="match status" value="1"/>
</dbReference>
<dbReference type="RefSeq" id="WP_037281488.1">
    <property type="nucleotide sequence ID" value="NZ_KK088589.1"/>
</dbReference>
<dbReference type="NCBIfam" id="TIGR00557">
    <property type="entry name" value="pdxA"/>
    <property type="match status" value="1"/>
</dbReference>
<sequence>MAQHQRSAPIVITMGDPSGVGPEVTVKALATLSPDERGDYAVIGDKGVLARALAASGIDLPLQDWPAPPSGGLSVIDVPVEGLPDRFGVLSPRCGEAAFQYIRKAVELAGTGEAAGIVTAPINKEALNAAGHHYDGHTGLLAHLTGRRASWMLLASERLNVIHVSTHVALKEAIRRATPEGVLETIRVGHAHLRRMGIAEPRIAVAGINPHCGENGLFGTEDDEQIVPGVEAARAEGIDVVGPISADTVYHRAYQGGFDLVIAQYHDQGHIPIKLVAFDTAVNVSLGLPIDRSSVDHGTAFDIAGTGKAKYVNMLSALAYARRLAGSRREAPVQDEVEGL</sequence>
<evidence type="ECO:0000256" key="1">
    <source>
        <dbReference type="ARBA" id="ARBA00022723"/>
    </source>
</evidence>
<dbReference type="Proteomes" id="UP000019666">
    <property type="component" value="Unassembled WGS sequence"/>
</dbReference>
<dbReference type="HOGENOM" id="CLU_040168_0_1_5"/>
<dbReference type="EC" id="1.1.1.262" evidence="4"/>